<evidence type="ECO:0000256" key="1">
    <source>
        <dbReference type="SAM" id="MobiDB-lite"/>
    </source>
</evidence>
<evidence type="ECO:0000313" key="3">
    <source>
        <dbReference type="Proteomes" id="UP000612585"/>
    </source>
</evidence>
<protein>
    <recommendedName>
        <fullName evidence="4">Carboxypeptidase regulatory-like domain-containing protein</fullName>
    </recommendedName>
</protein>
<feature type="region of interest" description="Disordered" evidence="1">
    <location>
        <begin position="98"/>
        <end position="119"/>
    </location>
</feature>
<dbReference type="AlphaFoldDB" id="A0A8J4E181"/>
<comment type="caution">
    <text evidence="2">The sequence shown here is derived from an EMBL/GenBank/DDBJ whole genome shotgun (WGS) entry which is preliminary data.</text>
</comment>
<dbReference type="Proteomes" id="UP000612585">
    <property type="component" value="Unassembled WGS sequence"/>
</dbReference>
<reference evidence="2" key="1">
    <citation type="submission" date="2021-01" db="EMBL/GenBank/DDBJ databases">
        <title>Whole genome shotgun sequence of Virgisporangium aurantiacum NBRC 16421.</title>
        <authorList>
            <person name="Komaki H."/>
            <person name="Tamura T."/>
        </authorList>
    </citation>
    <scope>NUCLEOTIDE SEQUENCE</scope>
    <source>
        <strain evidence="2">NBRC 16421</strain>
    </source>
</reference>
<name>A0A8J4E181_9ACTN</name>
<dbReference type="EMBL" id="BOPG01000022">
    <property type="protein sequence ID" value="GIJ55752.1"/>
    <property type="molecule type" value="Genomic_DNA"/>
</dbReference>
<organism evidence="2 3">
    <name type="scientific">Virgisporangium aurantiacum</name>
    <dbReference type="NCBI Taxonomy" id="175570"/>
    <lineage>
        <taxon>Bacteria</taxon>
        <taxon>Bacillati</taxon>
        <taxon>Actinomycetota</taxon>
        <taxon>Actinomycetes</taxon>
        <taxon>Micromonosporales</taxon>
        <taxon>Micromonosporaceae</taxon>
        <taxon>Virgisporangium</taxon>
    </lineage>
</organism>
<evidence type="ECO:0008006" key="4">
    <source>
        <dbReference type="Google" id="ProtNLM"/>
    </source>
</evidence>
<gene>
    <name evidence="2" type="ORF">Vau01_032680</name>
</gene>
<evidence type="ECO:0000313" key="2">
    <source>
        <dbReference type="EMBL" id="GIJ55752.1"/>
    </source>
</evidence>
<sequence length="153" mass="16514">MDDDNVLLNRLHDMFSAHDAPPATVIGLAQGLYGLRHLDAELAALTSDSAVDAPEVAVRRSGTDVRLLTFESAELAIEIEVSGTGRIRRVVGQLVPGGPATLEARQPSAPQPRHAEADDRGRFEFESLAPEPLSLTWRRPGSRPVTTEWTGLA</sequence>
<proteinExistence type="predicted"/>
<dbReference type="RefSeq" id="WP_203993037.1">
    <property type="nucleotide sequence ID" value="NZ_BOPG01000022.1"/>
</dbReference>
<accession>A0A8J4E181</accession>
<keyword evidence="3" id="KW-1185">Reference proteome</keyword>